<dbReference type="GO" id="GO:0016301">
    <property type="term" value="F:kinase activity"/>
    <property type="evidence" value="ECO:0007669"/>
    <property type="project" value="UniProtKB-UniRule"/>
</dbReference>
<dbReference type="PIRSF" id="PIRSF006221">
    <property type="entry name" value="Ketosamine-3-kinase"/>
    <property type="match status" value="1"/>
</dbReference>
<keyword evidence="3" id="KW-1185">Reference proteome</keyword>
<keyword evidence="1 2" id="KW-0418">Kinase</keyword>
<evidence type="ECO:0000313" key="3">
    <source>
        <dbReference type="Proteomes" id="UP000250222"/>
    </source>
</evidence>
<dbReference type="Pfam" id="PF03881">
    <property type="entry name" value="Fructosamin_kin"/>
    <property type="match status" value="1"/>
</dbReference>
<dbReference type="PANTHER" id="PTHR12149">
    <property type="entry name" value="FRUCTOSAMINE 3 KINASE-RELATED PROTEIN"/>
    <property type="match status" value="1"/>
</dbReference>
<sequence>MSTFRKTDEPVTLRFEAAGLRWLTEAVDEGGAPVVEILAEGEGWMDLVHLPAAEPTAGAAAALGRGLARTHAAGAPSLGCTPPGWRGEVPRSSGPMPLHGHDAEAPFSRWGEFYAEYQLRPYVARALAKGSVDDDGARVLERVADRLSAGDLDHDQPALVGEGAARLHGDLWGGNVVWTRRDGVVEGVLIDPAAHGGHAETDLAALALFGVDRLPDILAGYQEVSPLADGWRERVGLHQLTMLVMHAVIFGGHYGPRTVEVARQYV</sequence>
<dbReference type="EMBL" id="UETB01000008">
    <property type="protein sequence ID" value="SSA43273.1"/>
    <property type="molecule type" value="Genomic_DNA"/>
</dbReference>
<dbReference type="RefSeq" id="WP_110852758.1">
    <property type="nucleotide sequence ID" value="NZ_QKLZ01000008.1"/>
</dbReference>
<dbReference type="PANTHER" id="PTHR12149:SF8">
    <property type="entry name" value="PROTEIN-RIBULOSAMINE 3-KINASE"/>
    <property type="match status" value="1"/>
</dbReference>
<gene>
    <name evidence="2" type="ORF">SAMN05216184_10837</name>
</gene>
<evidence type="ECO:0000256" key="1">
    <source>
        <dbReference type="PIRNR" id="PIRNR006221"/>
    </source>
</evidence>
<dbReference type="Gene3D" id="1.10.510.10">
    <property type="entry name" value="Transferase(Phosphotransferase) domain 1"/>
    <property type="match status" value="1"/>
</dbReference>
<evidence type="ECO:0000313" key="2">
    <source>
        <dbReference type="EMBL" id="SSA43273.1"/>
    </source>
</evidence>
<dbReference type="InterPro" id="IPR016477">
    <property type="entry name" value="Fructo-/Ketosamine-3-kinase"/>
</dbReference>
<dbReference type="InterPro" id="IPR011009">
    <property type="entry name" value="Kinase-like_dom_sf"/>
</dbReference>
<name>A0A2Y9C6M4_9MICO</name>
<accession>A0A2Y9C6M4</accession>
<dbReference type="Gene3D" id="1.20.1270.240">
    <property type="match status" value="1"/>
</dbReference>
<dbReference type="OrthoDB" id="5291879at2"/>
<proteinExistence type="inferred from homology"/>
<organism evidence="2 3">
    <name type="scientific">Georgenia satyanarayanai</name>
    <dbReference type="NCBI Taxonomy" id="860221"/>
    <lineage>
        <taxon>Bacteria</taxon>
        <taxon>Bacillati</taxon>
        <taxon>Actinomycetota</taxon>
        <taxon>Actinomycetes</taxon>
        <taxon>Micrococcales</taxon>
        <taxon>Bogoriellaceae</taxon>
        <taxon>Georgenia</taxon>
    </lineage>
</organism>
<protein>
    <submittedName>
        <fullName evidence="2">Fructosamine-3-kinase</fullName>
    </submittedName>
</protein>
<comment type="similarity">
    <text evidence="1">Belongs to the fructosamine kinase family.</text>
</comment>
<reference evidence="2 3" key="1">
    <citation type="submission" date="2016-10" db="EMBL/GenBank/DDBJ databases">
        <authorList>
            <person name="Cai Z."/>
        </authorList>
    </citation>
    <scope>NUCLEOTIDE SEQUENCE [LARGE SCALE GENOMIC DNA]</scope>
    <source>
        <strain evidence="2 3">CGMCC 1.10826</strain>
    </source>
</reference>
<dbReference type="Proteomes" id="UP000250222">
    <property type="component" value="Unassembled WGS sequence"/>
</dbReference>
<dbReference type="AlphaFoldDB" id="A0A2Y9C6M4"/>
<dbReference type="SUPFAM" id="SSF56112">
    <property type="entry name" value="Protein kinase-like (PK-like)"/>
    <property type="match status" value="1"/>
</dbReference>
<keyword evidence="1" id="KW-0808">Transferase</keyword>